<feature type="region of interest" description="Disordered" evidence="2">
    <location>
        <begin position="713"/>
        <end position="735"/>
    </location>
</feature>
<feature type="compositionally biased region" description="Low complexity" evidence="2">
    <location>
        <begin position="449"/>
        <end position="458"/>
    </location>
</feature>
<evidence type="ECO:0000313" key="3">
    <source>
        <dbReference type="EMBL" id="KAF9325325.1"/>
    </source>
</evidence>
<comment type="caution">
    <text evidence="3">The sequence shown here is derived from an EMBL/GenBank/DDBJ whole genome shotgun (WGS) entry which is preliminary data.</text>
</comment>
<gene>
    <name evidence="3" type="ORF">BG006_011197</name>
</gene>
<dbReference type="PANTHER" id="PTHR45615:SF40">
    <property type="entry name" value="MYOSIN HEAVY CHAIN, NON-MUSCLE"/>
    <property type="match status" value="1"/>
</dbReference>
<feature type="region of interest" description="Disordered" evidence="2">
    <location>
        <begin position="439"/>
        <end position="487"/>
    </location>
</feature>
<evidence type="ECO:0000313" key="4">
    <source>
        <dbReference type="Proteomes" id="UP000696485"/>
    </source>
</evidence>
<keyword evidence="1" id="KW-0175">Coiled coil</keyword>
<evidence type="ECO:0000256" key="1">
    <source>
        <dbReference type="SAM" id="Coils"/>
    </source>
</evidence>
<evidence type="ECO:0000256" key="2">
    <source>
        <dbReference type="SAM" id="MobiDB-lite"/>
    </source>
</evidence>
<feature type="compositionally biased region" description="Low complexity" evidence="2">
    <location>
        <begin position="679"/>
        <end position="692"/>
    </location>
</feature>
<feature type="coiled-coil region" evidence="1">
    <location>
        <begin position="216"/>
        <end position="250"/>
    </location>
</feature>
<name>A0A9P5SF33_9FUNG</name>
<dbReference type="Proteomes" id="UP000696485">
    <property type="component" value="Unassembled WGS sequence"/>
</dbReference>
<dbReference type="GO" id="GO:0016460">
    <property type="term" value="C:myosin II complex"/>
    <property type="evidence" value="ECO:0007669"/>
    <property type="project" value="TreeGrafter"/>
</dbReference>
<feature type="compositionally biased region" description="Pro residues" evidence="2">
    <location>
        <begin position="459"/>
        <end position="477"/>
    </location>
</feature>
<feature type="compositionally biased region" description="Polar residues" evidence="2">
    <location>
        <begin position="562"/>
        <end position="572"/>
    </location>
</feature>
<dbReference type="EMBL" id="JAAAUY010000941">
    <property type="protein sequence ID" value="KAF9325325.1"/>
    <property type="molecule type" value="Genomic_DNA"/>
</dbReference>
<feature type="compositionally biased region" description="Low complexity" evidence="2">
    <location>
        <begin position="478"/>
        <end position="487"/>
    </location>
</feature>
<feature type="compositionally biased region" description="Low complexity" evidence="2">
    <location>
        <begin position="158"/>
        <end position="198"/>
    </location>
</feature>
<dbReference type="GO" id="GO:0032982">
    <property type="term" value="C:myosin filament"/>
    <property type="evidence" value="ECO:0007669"/>
    <property type="project" value="TreeGrafter"/>
</dbReference>
<sequence>MKIVTLSIPPEQGQLPFSARPKRMAHNQENGVILGAFGPQGNNQNPSALETNAALKSRLASIALERQEKLKEEVCKLIEALGLRTETEYLIDEYIQVLNQRKALERENSKLKTSYTDITVIKESQFRHLQQLQQLVSHQQGQLLHYQQVIHQLQTQQHQGHQQQQQPQQQQQIPQQQQLQLQPLQQDQQNDASSQSTQEPSIAQLQGDLDMTVAELTRAMEDVEMFKKRVEELESTNQDLQAQLEAKHNVNHELGQILESKIKECSKLRAEQNRNRAEVNIAATMGSLKSYQLYAAISVISEYYDLLAPLVESKSKETLKDLAYLKNLNTGLPPTTISPGLLAARMAMLRQQIYTESQTLQRAVAEASKASSESILVLDTPAPPDQTTPTPGPAGPIPRRRGPKSGSKRTTEPPKRIVAANQIALGVQKNSKKQAVLALPSGPHDEAPTETPSTLTLPVTPPTESPSTPNPSVPPTEPSTTTPLSPMTSTAALLQMHKQQMQEQALHASKSPFFAPQLTPHGNDAIVIPETEKASATTTPTPERDVNKPSESIKTSSEEEVNTSATTRSGSAQEPIDLDESSVAMHLEASDALSEKFRAMDVKRAEHGGVSDRVASIGGGEPSTTTNFSGDFSFTAANLTDILFPDIMHATSTPSSTSPKARQSPGYVSPGKKRQTQDLSPTASSSGSSFTSLFPSAPKRLKFPAFELPVVSQNKKATKSSVSRRSRAGPRPKKGRWFLEAVEVPVWKHAMREESE</sequence>
<dbReference type="GO" id="GO:0005737">
    <property type="term" value="C:cytoplasm"/>
    <property type="evidence" value="ECO:0007669"/>
    <property type="project" value="TreeGrafter"/>
</dbReference>
<feature type="region of interest" description="Disordered" evidence="2">
    <location>
        <begin position="531"/>
        <end position="575"/>
    </location>
</feature>
<accession>A0A9P5SF33</accession>
<keyword evidence="4" id="KW-1185">Reference proteome</keyword>
<feature type="compositionally biased region" description="Pro residues" evidence="2">
    <location>
        <begin position="381"/>
        <end position="396"/>
    </location>
</feature>
<proteinExistence type="predicted"/>
<feature type="compositionally biased region" description="Basic residues" evidence="2">
    <location>
        <begin position="716"/>
        <end position="735"/>
    </location>
</feature>
<organism evidence="3 4">
    <name type="scientific">Podila minutissima</name>
    <dbReference type="NCBI Taxonomy" id="64525"/>
    <lineage>
        <taxon>Eukaryota</taxon>
        <taxon>Fungi</taxon>
        <taxon>Fungi incertae sedis</taxon>
        <taxon>Mucoromycota</taxon>
        <taxon>Mortierellomycotina</taxon>
        <taxon>Mortierellomycetes</taxon>
        <taxon>Mortierellales</taxon>
        <taxon>Mortierellaceae</taxon>
        <taxon>Podila</taxon>
    </lineage>
</organism>
<dbReference type="AlphaFoldDB" id="A0A9P5SF33"/>
<feature type="region of interest" description="Disordered" evidence="2">
    <location>
        <begin position="158"/>
        <end position="207"/>
    </location>
</feature>
<dbReference type="SUPFAM" id="SSF81995">
    <property type="entry name" value="beta-sandwich domain of Sec23/24"/>
    <property type="match status" value="1"/>
</dbReference>
<dbReference type="GO" id="GO:0000146">
    <property type="term" value="F:microfilament motor activity"/>
    <property type="evidence" value="ECO:0007669"/>
    <property type="project" value="TreeGrafter"/>
</dbReference>
<feature type="region of interest" description="Disordered" evidence="2">
    <location>
        <begin position="371"/>
        <end position="417"/>
    </location>
</feature>
<feature type="compositionally biased region" description="Basic residues" evidence="2">
    <location>
        <begin position="398"/>
        <end position="407"/>
    </location>
</feature>
<dbReference type="GO" id="GO:0051015">
    <property type="term" value="F:actin filament binding"/>
    <property type="evidence" value="ECO:0007669"/>
    <property type="project" value="TreeGrafter"/>
</dbReference>
<dbReference type="PANTHER" id="PTHR45615">
    <property type="entry name" value="MYOSIN HEAVY CHAIN, NON-MUSCLE"/>
    <property type="match status" value="1"/>
</dbReference>
<feature type="region of interest" description="Disordered" evidence="2">
    <location>
        <begin position="650"/>
        <end position="692"/>
    </location>
</feature>
<reference evidence="3" key="1">
    <citation type="journal article" date="2020" name="Fungal Divers.">
        <title>Resolving the Mortierellaceae phylogeny through synthesis of multi-gene phylogenetics and phylogenomics.</title>
        <authorList>
            <person name="Vandepol N."/>
            <person name="Liber J."/>
            <person name="Desiro A."/>
            <person name="Na H."/>
            <person name="Kennedy M."/>
            <person name="Barry K."/>
            <person name="Grigoriev I.V."/>
            <person name="Miller A.N."/>
            <person name="O'Donnell K."/>
            <person name="Stajich J.E."/>
            <person name="Bonito G."/>
        </authorList>
    </citation>
    <scope>NUCLEOTIDE SEQUENCE</scope>
    <source>
        <strain evidence="3">NVP1</strain>
    </source>
</reference>
<protein>
    <submittedName>
        <fullName evidence="3">Uncharacterized protein</fullName>
    </submittedName>
</protein>